<reference evidence="2" key="1">
    <citation type="submission" date="2017-04" db="EMBL/GenBank/DDBJ databases">
        <authorList>
            <person name="Varghese N."/>
            <person name="Submissions S."/>
        </authorList>
    </citation>
    <scope>NUCLEOTIDE SEQUENCE [LARGE SCALE GENOMIC DNA]</scope>
    <source>
        <strain evidence="2">DSM 12126</strain>
    </source>
</reference>
<name>A0A1W1ZCV6_9SPHI</name>
<dbReference type="AlphaFoldDB" id="A0A1W1ZCV6"/>
<accession>A0A1W1ZCV6</accession>
<dbReference type="STRING" id="151894.SAMN04488524_0610"/>
<keyword evidence="2" id="KW-1185">Reference proteome</keyword>
<protein>
    <submittedName>
        <fullName evidence="1">Uncharacterized protein</fullName>
    </submittedName>
</protein>
<evidence type="ECO:0000313" key="2">
    <source>
        <dbReference type="Proteomes" id="UP000192756"/>
    </source>
</evidence>
<organism evidence="1 2">
    <name type="scientific">Pedobacter africanus</name>
    <dbReference type="NCBI Taxonomy" id="151894"/>
    <lineage>
        <taxon>Bacteria</taxon>
        <taxon>Pseudomonadati</taxon>
        <taxon>Bacteroidota</taxon>
        <taxon>Sphingobacteriia</taxon>
        <taxon>Sphingobacteriales</taxon>
        <taxon>Sphingobacteriaceae</taxon>
        <taxon>Pedobacter</taxon>
    </lineage>
</organism>
<proteinExistence type="predicted"/>
<dbReference type="RefSeq" id="WP_084236935.1">
    <property type="nucleotide sequence ID" value="NZ_FWXT01000001.1"/>
</dbReference>
<dbReference type="Proteomes" id="UP000192756">
    <property type="component" value="Unassembled WGS sequence"/>
</dbReference>
<dbReference type="EMBL" id="FWXT01000001">
    <property type="protein sequence ID" value="SMC46275.1"/>
    <property type="molecule type" value="Genomic_DNA"/>
</dbReference>
<gene>
    <name evidence="1" type="ORF">SAMN04488524_0610</name>
</gene>
<evidence type="ECO:0000313" key="1">
    <source>
        <dbReference type="EMBL" id="SMC46275.1"/>
    </source>
</evidence>
<sequence length="75" mass="8758">MNIDQLEMDLCRQQAVISLIKRSADKAKHIACSSYYGLFEPDAQRKIETDKQNKVTERLVNYLRSLKVKEAKSWI</sequence>